<reference evidence="4 5" key="1">
    <citation type="submission" date="2023-03" db="EMBL/GenBank/DDBJ databases">
        <authorList>
            <person name="Pearce D."/>
        </authorList>
    </citation>
    <scope>NUCLEOTIDE SEQUENCE [LARGE SCALE GENOMIC DNA]</scope>
    <source>
        <strain evidence="4">Msz</strain>
    </source>
</reference>
<keyword evidence="2" id="KW-0067">ATP-binding</keyword>
<keyword evidence="2" id="KW-0547">Nucleotide-binding</keyword>
<dbReference type="PANTHER" id="PTHR21621:SF0">
    <property type="entry name" value="BETA-CITRYLGLUTAMATE SYNTHASE B-RELATED"/>
    <property type="match status" value="1"/>
</dbReference>
<name>A0ABM9I3C3_9GAMM</name>
<keyword evidence="1" id="KW-0464">Manganese</keyword>
<evidence type="ECO:0000259" key="3">
    <source>
        <dbReference type="PROSITE" id="PS50975"/>
    </source>
</evidence>
<evidence type="ECO:0000256" key="1">
    <source>
        <dbReference type="ARBA" id="ARBA00023211"/>
    </source>
</evidence>
<accession>A0ABM9I3C3</accession>
<dbReference type="SUPFAM" id="SSF56059">
    <property type="entry name" value="Glutathione synthetase ATP-binding domain-like"/>
    <property type="match status" value="1"/>
</dbReference>
<sequence length="320" mass="35193">MGFWKIRLPWERLRSLGIMGMNERNADFILPYNPRRNFPLVDDKSKTKALALSAGIAVPNLYGIVEIEHQIEKLPEILGPYEDFVIKPAHGSGGEGILIVVGRQNGRHRKANGILVSTDEVGHHISNILSGMYSLGGLPDSALIEYRVKFDPMFETISYQGVPDIRTIVFRGVPILAMMRLPTRLSDGKANLHQGAIGVGIDLANGRTFSGVWRDTPIDQHPDTGGKLAGLEIPYWSEILGLTARCHDLVGLGFIGVDIVLDKDFGPLVLEINARPGLSIQLANKVGILPRLRQVERMAEIPVSIEDRVKLARHLAASNP</sequence>
<dbReference type="InterPro" id="IPR039523">
    <property type="entry name" value="RimK-rel_E_lig_ATP-grasp"/>
</dbReference>
<dbReference type="NCBIfam" id="TIGR02291">
    <property type="entry name" value="rimK_rel_E_lig"/>
    <property type="match status" value="1"/>
</dbReference>
<evidence type="ECO:0000313" key="5">
    <source>
        <dbReference type="Proteomes" id="UP001162030"/>
    </source>
</evidence>
<dbReference type="RefSeq" id="WP_036269155.1">
    <property type="nucleotide sequence ID" value="NZ_OX458333.1"/>
</dbReference>
<evidence type="ECO:0000313" key="4">
    <source>
        <dbReference type="EMBL" id="CAI8865203.1"/>
    </source>
</evidence>
<dbReference type="Pfam" id="PF14397">
    <property type="entry name" value="ATPgrasp_ST"/>
    <property type="match status" value="1"/>
</dbReference>
<dbReference type="EMBL" id="OX458333">
    <property type="protein sequence ID" value="CAI8865203.1"/>
    <property type="molecule type" value="Genomic_DNA"/>
</dbReference>
<keyword evidence="4" id="KW-0436">Ligase</keyword>
<gene>
    <name evidence="4" type="ORF">MSZNOR_2771</name>
</gene>
<protein>
    <submittedName>
        <fullName evidence="4">Alpha-L-glutamate ligase</fullName>
    </submittedName>
</protein>
<evidence type="ECO:0000256" key="2">
    <source>
        <dbReference type="PROSITE-ProRule" id="PRU00409"/>
    </source>
</evidence>
<dbReference type="InterPro" id="IPR011761">
    <property type="entry name" value="ATP-grasp"/>
</dbReference>
<dbReference type="InterPro" id="IPR011758">
    <property type="entry name" value="RimK-rel_E_lig"/>
</dbReference>
<dbReference type="Gene3D" id="3.30.470.20">
    <property type="entry name" value="ATP-grasp fold, B domain"/>
    <property type="match status" value="1"/>
</dbReference>
<feature type="domain" description="ATP-grasp" evidence="3">
    <location>
        <begin position="48"/>
        <end position="300"/>
    </location>
</feature>
<proteinExistence type="predicted"/>
<dbReference type="Proteomes" id="UP001162030">
    <property type="component" value="Chromosome"/>
</dbReference>
<dbReference type="PROSITE" id="PS50975">
    <property type="entry name" value="ATP_GRASP"/>
    <property type="match status" value="1"/>
</dbReference>
<organism evidence="4 5">
    <name type="scientific">Methylocaldum szegediense</name>
    <dbReference type="NCBI Taxonomy" id="73780"/>
    <lineage>
        <taxon>Bacteria</taxon>
        <taxon>Pseudomonadati</taxon>
        <taxon>Pseudomonadota</taxon>
        <taxon>Gammaproteobacteria</taxon>
        <taxon>Methylococcales</taxon>
        <taxon>Methylococcaceae</taxon>
        <taxon>Methylocaldum</taxon>
    </lineage>
</organism>
<keyword evidence="5" id="KW-1185">Reference proteome</keyword>
<dbReference type="PANTHER" id="PTHR21621">
    <property type="entry name" value="RIBOSOMAL PROTEIN S6 MODIFICATION PROTEIN"/>
    <property type="match status" value="1"/>
</dbReference>
<dbReference type="GO" id="GO:0016874">
    <property type="term" value="F:ligase activity"/>
    <property type="evidence" value="ECO:0007669"/>
    <property type="project" value="UniProtKB-KW"/>
</dbReference>